<keyword evidence="3" id="KW-1185">Reference proteome</keyword>
<protein>
    <submittedName>
        <fullName evidence="2">Uncharacterized protein</fullName>
    </submittedName>
</protein>
<comment type="caution">
    <text evidence="2">The sequence shown here is derived from an EMBL/GenBank/DDBJ whole genome shotgun (WGS) entry which is preliminary data.</text>
</comment>
<organism evidence="2 3">
    <name type="scientific">Sphingobium lignivorans</name>
    <dbReference type="NCBI Taxonomy" id="2735886"/>
    <lineage>
        <taxon>Bacteria</taxon>
        <taxon>Pseudomonadati</taxon>
        <taxon>Pseudomonadota</taxon>
        <taxon>Alphaproteobacteria</taxon>
        <taxon>Sphingomonadales</taxon>
        <taxon>Sphingomonadaceae</taxon>
        <taxon>Sphingobium</taxon>
    </lineage>
</organism>
<accession>A0ABR6NMR0</accession>
<dbReference type="EMBL" id="JACHKA010000001">
    <property type="protein sequence ID" value="MBB5987982.1"/>
    <property type="molecule type" value="Genomic_DNA"/>
</dbReference>
<gene>
    <name evidence="2" type="ORF">HNP60_003956</name>
</gene>
<feature type="region of interest" description="Disordered" evidence="1">
    <location>
        <begin position="135"/>
        <end position="168"/>
    </location>
</feature>
<dbReference type="Proteomes" id="UP001138540">
    <property type="component" value="Unassembled WGS sequence"/>
</dbReference>
<evidence type="ECO:0000256" key="1">
    <source>
        <dbReference type="SAM" id="MobiDB-lite"/>
    </source>
</evidence>
<name>A0ABR6NMR0_9SPHN</name>
<evidence type="ECO:0000313" key="3">
    <source>
        <dbReference type="Proteomes" id="UP001138540"/>
    </source>
</evidence>
<sequence length="226" mass="24740">MLIDPPALDALRTPKHQATEKCAGREHDGAALNTGAIRKDDAAHHPSCTLLERSDLATQDVNASLLCHRALHRRAIQPAISLHSGTPHGGTLTGIQHAPMDGRCIGGPGHDAVEGIDLANEMPFAKATNGRVAGHLADPSRIGRDQRDAGPATRSSGRSLGPCMTAADNDDIETVHSSPLERMVEMVKAERAWRQCSTWNNMNAVTFRCKIRKRPHRERRRWWIGR</sequence>
<reference evidence="2 3" key="1">
    <citation type="submission" date="2020-08" db="EMBL/GenBank/DDBJ databases">
        <title>Exploring microbial biodiversity for novel pathways involved in the catabolism of aromatic compounds derived from lignin.</title>
        <authorList>
            <person name="Elkins J."/>
        </authorList>
    </citation>
    <scope>NUCLEOTIDE SEQUENCE [LARGE SCALE GENOMIC DNA]</scope>
    <source>
        <strain evidence="2 3">B1D3A</strain>
    </source>
</reference>
<proteinExistence type="predicted"/>
<evidence type="ECO:0000313" key="2">
    <source>
        <dbReference type="EMBL" id="MBB5987982.1"/>
    </source>
</evidence>